<evidence type="ECO:0000256" key="6">
    <source>
        <dbReference type="ARBA" id="ARBA00022617"/>
    </source>
</evidence>
<dbReference type="GO" id="GO:0005506">
    <property type="term" value="F:iron ion binding"/>
    <property type="evidence" value="ECO:0007669"/>
    <property type="project" value="InterPro"/>
</dbReference>
<proteinExistence type="evidence at transcript level"/>
<accession>A0A0F7J2S8</accession>
<keyword evidence="11 14" id="KW-0408">Iron</keyword>
<evidence type="ECO:0000256" key="11">
    <source>
        <dbReference type="ARBA" id="ARBA00023004"/>
    </source>
</evidence>
<dbReference type="InterPro" id="IPR001128">
    <property type="entry name" value="Cyt_P450"/>
</dbReference>
<evidence type="ECO:0000256" key="7">
    <source>
        <dbReference type="ARBA" id="ARBA00022723"/>
    </source>
</evidence>
<dbReference type="PROSITE" id="PS00086">
    <property type="entry name" value="CYTOCHROME_P450"/>
    <property type="match status" value="1"/>
</dbReference>
<evidence type="ECO:0000313" key="16">
    <source>
        <dbReference type="EMBL" id="AKH03505.1"/>
    </source>
</evidence>
<dbReference type="GO" id="GO:0006082">
    <property type="term" value="P:organic acid metabolic process"/>
    <property type="evidence" value="ECO:0007669"/>
    <property type="project" value="TreeGrafter"/>
</dbReference>
<evidence type="ECO:0000256" key="2">
    <source>
        <dbReference type="ARBA" id="ARBA00003690"/>
    </source>
</evidence>
<keyword evidence="8" id="KW-0256">Endoplasmic reticulum</keyword>
<dbReference type="Pfam" id="PF00067">
    <property type="entry name" value="p450"/>
    <property type="match status" value="1"/>
</dbReference>
<dbReference type="InterPro" id="IPR002401">
    <property type="entry name" value="Cyt_P450_E_grp-I"/>
</dbReference>
<protein>
    <submittedName>
        <fullName evidence="16">Cytochrome P450 3038C1</fullName>
    </submittedName>
</protein>
<dbReference type="SUPFAM" id="SSF48264">
    <property type="entry name" value="Cytochrome P450"/>
    <property type="match status" value="1"/>
</dbReference>
<evidence type="ECO:0000256" key="14">
    <source>
        <dbReference type="PIRSR" id="PIRSR602401-1"/>
    </source>
</evidence>
<dbReference type="InterPro" id="IPR017972">
    <property type="entry name" value="Cyt_P450_CS"/>
</dbReference>
<sequence>MSFAEQSPLTVGILIIVITLLLKKIHKAIFAPWENCPPGVILGMPSSFNPVKVYQQVQLISSSPLKAFHQMIQENGPIIRISTGGNIAVLLGGLEAIKEFSSMEETTARPYNKTLLDLYSMGEPLGFGIGIGGPRWKEQRRFATKALKDLYEGQRGLEEKIQREVYHTIQDLRERIARDKMRVLAKTGTYFEVPNLNVIWGLVGASRYTFEDAEPKKQFGYLRTLLGEKLAGPMTFVPYINSVPPFSRIYKNIINAMDSFRETLIRVIAEQKATFDESNPPRGYIDLFLKAQKEGQGEFFTNKDLLIGCQDLFIAGSETTSSSLTSLILYMILYPDVQKRVQQEIDDRVGTDREVTFADKANLPFTDATIMEVRRIASPFPVTPPRASMTKDLVIGGYTIPKGVPVQLVLYSVLRGKDYWEDPDKFDPDRFFDDHGKLVVPEAFIPFSYGKRRCIGEKLGIVSNFIFFANLMQNFSFSPEDPKNPPSEELVGGLTYCPEPFNVRITPRF</sequence>
<dbReference type="InterPro" id="IPR050182">
    <property type="entry name" value="Cytochrome_P450_fam2"/>
</dbReference>
<dbReference type="InterPro" id="IPR036396">
    <property type="entry name" value="Cyt_P450_sf"/>
</dbReference>
<evidence type="ECO:0000256" key="1">
    <source>
        <dbReference type="ARBA" id="ARBA00001971"/>
    </source>
</evidence>
<feature type="binding site" description="axial binding residue" evidence="14">
    <location>
        <position position="454"/>
    </location>
    <ligand>
        <name>heme</name>
        <dbReference type="ChEBI" id="CHEBI:30413"/>
    </ligand>
    <ligandPart>
        <name>Fe</name>
        <dbReference type="ChEBI" id="CHEBI:18248"/>
    </ligandPart>
</feature>
<name>A0A0F7J2S8_PARNA</name>
<keyword evidence="7 14" id="KW-0479">Metal-binding</keyword>
<keyword evidence="12 15" id="KW-0503">Monooxygenase</keyword>
<organism evidence="16">
    <name type="scientific">Paracyclopina nana</name>
    <name type="common">Marine copepod</name>
    <dbReference type="NCBI Taxonomy" id="565004"/>
    <lineage>
        <taxon>Eukaryota</taxon>
        <taxon>Metazoa</taxon>
        <taxon>Ecdysozoa</taxon>
        <taxon>Arthropoda</taxon>
        <taxon>Crustacea</taxon>
        <taxon>Multicrustacea</taxon>
        <taxon>Hexanauplia</taxon>
        <taxon>Copepoda</taxon>
        <taxon>Cyclopoida</taxon>
        <taxon>Cyclopettidae</taxon>
        <taxon>Paracyclopina</taxon>
    </lineage>
</organism>
<evidence type="ECO:0000256" key="12">
    <source>
        <dbReference type="ARBA" id="ARBA00023033"/>
    </source>
</evidence>
<keyword evidence="10 15" id="KW-0560">Oxidoreductase</keyword>
<comment type="function">
    <text evidence="2">May be involved in the metabolism of insect hormones and in the breakdown of synthetic insecticides.</text>
</comment>
<evidence type="ECO:0000256" key="3">
    <source>
        <dbReference type="ARBA" id="ARBA00004174"/>
    </source>
</evidence>
<comment type="subcellular location">
    <subcellularLocation>
        <location evidence="4">Endoplasmic reticulum membrane</location>
        <topology evidence="4">Peripheral membrane protein</topology>
    </subcellularLocation>
    <subcellularLocation>
        <location evidence="3">Microsome membrane</location>
        <topology evidence="3">Peripheral membrane protein</topology>
    </subcellularLocation>
</comment>
<evidence type="ECO:0000256" key="5">
    <source>
        <dbReference type="ARBA" id="ARBA00010617"/>
    </source>
</evidence>
<keyword evidence="13" id="KW-0472">Membrane</keyword>
<dbReference type="EMBL" id="KP899573">
    <property type="protein sequence ID" value="AKH03505.1"/>
    <property type="molecule type" value="mRNA"/>
</dbReference>
<dbReference type="GO" id="GO:0005789">
    <property type="term" value="C:endoplasmic reticulum membrane"/>
    <property type="evidence" value="ECO:0007669"/>
    <property type="project" value="UniProtKB-SubCell"/>
</dbReference>
<dbReference type="AlphaFoldDB" id="A0A0F7J2S8"/>
<dbReference type="GO" id="GO:0006805">
    <property type="term" value="P:xenobiotic metabolic process"/>
    <property type="evidence" value="ECO:0007669"/>
    <property type="project" value="TreeGrafter"/>
</dbReference>
<comment type="similarity">
    <text evidence="5 15">Belongs to the cytochrome P450 family.</text>
</comment>
<evidence type="ECO:0000256" key="13">
    <source>
        <dbReference type="ARBA" id="ARBA00023136"/>
    </source>
</evidence>
<dbReference type="PANTHER" id="PTHR24300:SF397">
    <property type="entry name" value="CYTOCHROME P450 2U1"/>
    <property type="match status" value="1"/>
</dbReference>
<gene>
    <name evidence="16" type="primary">CYP3038C1</name>
</gene>
<evidence type="ECO:0000256" key="8">
    <source>
        <dbReference type="ARBA" id="ARBA00022824"/>
    </source>
</evidence>
<dbReference type="PRINTS" id="PR00385">
    <property type="entry name" value="P450"/>
</dbReference>
<evidence type="ECO:0000256" key="9">
    <source>
        <dbReference type="ARBA" id="ARBA00022848"/>
    </source>
</evidence>
<comment type="cofactor">
    <cofactor evidence="1 14">
        <name>heme</name>
        <dbReference type="ChEBI" id="CHEBI:30413"/>
    </cofactor>
</comment>
<keyword evidence="9" id="KW-0492">Microsome</keyword>
<dbReference type="GO" id="GO:0016712">
    <property type="term" value="F:oxidoreductase activity, acting on paired donors, with incorporation or reduction of molecular oxygen, reduced flavin or flavoprotein as one donor, and incorporation of one atom of oxygen"/>
    <property type="evidence" value="ECO:0007669"/>
    <property type="project" value="TreeGrafter"/>
</dbReference>
<dbReference type="Gene3D" id="1.10.630.10">
    <property type="entry name" value="Cytochrome P450"/>
    <property type="match status" value="1"/>
</dbReference>
<evidence type="ECO:0000256" key="4">
    <source>
        <dbReference type="ARBA" id="ARBA00004406"/>
    </source>
</evidence>
<dbReference type="PANTHER" id="PTHR24300">
    <property type="entry name" value="CYTOCHROME P450 508A4-RELATED"/>
    <property type="match status" value="1"/>
</dbReference>
<dbReference type="GO" id="GO:0020037">
    <property type="term" value="F:heme binding"/>
    <property type="evidence" value="ECO:0007669"/>
    <property type="project" value="InterPro"/>
</dbReference>
<dbReference type="PRINTS" id="PR00463">
    <property type="entry name" value="EP450I"/>
</dbReference>
<dbReference type="GO" id="GO:0008395">
    <property type="term" value="F:steroid hydroxylase activity"/>
    <property type="evidence" value="ECO:0007669"/>
    <property type="project" value="TreeGrafter"/>
</dbReference>
<reference evidence="16" key="1">
    <citation type="journal article" date="2015" name="Environ. Sci. Technol.">
        <title>Identification of the Full 46 Cytochrome P450 (CYP) Complement and Modulation of CYP Expression in Response to Water-Accommodated Fractions of Crude Oil in the Cyclopoid Copepod Paracyclopina nana.</title>
        <authorList>
            <person name="Han J."/>
            <person name="Won E.J."/>
            <person name="Kim H.S."/>
            <person name="Nelson D.R."/>
            <person name="Lee S.J."/>
            <person name="Park H.G."/>
            <person name="Lee J.S."/>
        </authorList>
    </citation>
    <scope>NUCLEOTIDE SEQUENCE</scope>
</reference>
<evidence type="ECO:0000256" key="10">
    <source>
        <dbReference type="ARBA" id="ARBA00023002"/>
    </source>
</evidence>
<keyword evidence="6 14" id="KW-0349">Heme</keyword>
<evidence type="ECO:0000256" key="15">
    <source>
        <dbReference type="RuleBase" id="RU000461"/>
    </source>
</evidence>
<dbReference type="FunFam" id="1.10.630.10:FF:000238">
    <property type="entry name" value="Cytochrome P450 2A6"/>
    <property type="match status" value="1"/>
</dbReference>